<protein>
    <recommendedName>
        <fullName evidence="4">Transposase IS701-like DDE domain-containing protein</fullName>
    </recommendedName>
</protein>
<accession>A0AB37UHI5</accession>
<keyword evidence="3" id="KW-1185">Reference proteome</keyword>
<evidence type="ECO:0000313" key="2">
    <source>
        <dbReference type="EMBL" id="RUT10739.1"/>
    </source>
</evidence>
<keyword evidence="1" id="KW-0812">Transmembrane</keyword>
<reference evidence="2 3" key="1">
    <citation type="journal article" date="2019" name="Genome Biol. Evol.">
        <title>Day and night: Metabolic profiles and evolutionary relationships of six axenic non-marine cyanobacteria.</title>
        <authorList>
            <person name="Will S.E."/>
            <person name="Henke P."/>
            <person name="Boedeker C."/>
            <person name="Huang S."/>
            <person name="Brinkmann H."/>
            <person name="Rohde M."/>
            <person name="Jarek M."/>
            <person name="Friedl T."/>
            <person name="Seufert S."/>
            <person name="Schumacher M."/>
            <person name="Overmann J."/>
            <person name="Neumann-Schaal M."/>
            <person name="Petersen J."/>
        </authorList>
    </citation>
    <scope>NUCLEOTIDE SEQUENCE [LARGE SCALE GENOMIC DNA]</scope>
    <source>
        <strain evidence="2 3">SAG 39.79</strain>
    </source>
</reference>
<gene>
    <name evidence="2" type="ORF">DSM107010_39790</name>
</gene>
<organism evidence="2 3">
    <name type="scientific">Chroococcidiopsis cubana SAG 39.79</name>
    <dbReference type="NCBI Taxonomy" id="388085"/>
    <lineage>
        <taxon>Bacteria</taxon>
        <taxon>Bacillati</taxon>
        <taxon>Cyanobacteriota</taxon>
        <taxon>Cyanophyceae</taxon>
        <taxon>Chroococcidiopsidales</taxon>
        <taxon>Chroococcidiopsidaceae</taxon>
        <taxon>Chroococcidiopsis</taxon>
    </lineage>
</organism>
<proteinExistence type="predicted"/>
<evidence type="ECO:0008006" key="4">
    <source>
        <dbReference type="Google" id="ProtNLM"/>
    </source>
</evidence>
<sequence>MVKKDRSFFVNKTDEEKMLPQLYRTCLQSQLNPRLLLTVEVLVWLLQVHKQIKIERLAAHFSLPIKFESRRRHIQRFLQLPQLSVVLLWFLIVIGIIQSKIKSGKRVFLAIDRTQWKDKNLFVVAAILEKRAIPVY</sequence>
<name>A0AB37UHI5_9CYAN</name>
<comment type="caution">
    <text evidence="2">The sequence shown here is derived from an EMBL/GenBank/DDBJ whole genome shotgun (WGS) entry which is preliminary data.</text>
</comment>
<evidence type="ECO:0000256" key="1">
    <source>
        <dbReference type="SAM" id="Phobius"/>
    </source>
</evidence>
<feature type="transmembrane region" description="Helical" evidence="1">
    <location>
        <begin position="77"/>
        <end position="97"/>
    </location>
</feature>
<keyword evidence="1" id="KW-1133">Transmembrane helix</keyword>
<dbReference type="RefSeq" id="WP_199755656.1">
    <property type="nucleotide sequence ID" value="NZ_JAVKZF010000004.1"/>
</dbReference>
<dbReference type="EMBL" id="RSCK01000037">
    <property type="protein sequence ID" value="RUT10739.1"/>
    <property type="molecule type" value="Genomic_DNA"/>
</dbReference>
<evidence type="ECO:0000313" key="3">
    <source>
        <dbReference type="Proteomes" id="UP000282574"/>
    </source>
</evidence>
<dbReference type="Proteomes" id="UP000282574">
    <property type="component" value="Unassembled WGS sequence"/>
</dbReference>
<dbReference type="AlphaFoldDB" id="A0AB37UHI5"/>
<keyword evidence="1" id="KW-0472">Membrane</keyword>